<dbReference type="EMBL" id="ONZQ02000007">
    <property type="protein sequence ID" value="SPO02866.1"/>
    <property type="molecule type" value="Genomic_DNA"/>
</dbReference>
<organism evidence="1 2">
    <name type="scientific">Cephalotrichum gorgonifer</name>
    <dbReference type="NCBI Taxonomy" id="2041049"/>
    <lineage>
        <taxon>Eukaryota</taxon>
        <taxon>Fungi</taxon>
        <taxon>Dikarya</taxon>
        <taxon>Ascomycota</taxon>
        <taxon>Pezizomycotina</taxon>
        <taxon>Sordariomycetes</taxon>
        <taxon>Hypocreomycetidae</taxon>
        <taxon>Microascales</taxon>
        <taxon>Microascaceae</taxon>
        <taxon>Cephalotrichum</taxon>
    </lineage>
</organism>
<reference evidence="1" key="1">
    <citation type="submission" date="2018-03" db="EMBL/GenBank/DDBJ databases">
        <authorList>
            <person name="Guldener U."/>
        </authorList>
    </citation>
    <scope>NUCLEOTIDE SEQUENCE</scope>
</reference>
<name>A0AAE8SVK7_9PEZI</name>
<accession>A0AAE8SVK7</accession>
<dbReference type="Proteomes" id="UP001187682">
    <property type="component" value="Unassembled WGS sequence"/>
</dbReference>
<comment type="caution">
    <text evidence="1">The sequence shown here is derived from an EMBL/GenBank/DDBJ whole genome shotgun (WGS) entry which is preliminary data.</text>
</comment>
<dbReference type="AlphaFoldDB" id="A0AAE8SVK7"/>
<evidence type="ECO:0000313" key="1">
    <source>
        <dbReference type="EMBL" id="SPO02866.1"/>
    </source>
</evidence>
<gene>
    <name evidence="1" type="ORF">DNG_05543</name>
</gene>
<keyword evidence="2" id="KW-1185">Reference proteome</keyword>
<sequence>MTRSREGRTHETCENLVQYFIGRLVLNKGHHDLNDLDFAESFNHALNGYPKKGEARDVSNDWTPEEVTALLAELMTREKADFPALRRERSHIPINEWRAIDSAIVIAMGVEGIEGREERRRRMSVHAEYIKEVERVRNMRRKAAVVTTRKPKGAVVLRLGSDRRPKAPKRVAWTMDIPVRLNAGVKMRTKGKIRCLKKRLEENFADTGNTPLMPVEVAVRPPNLDHT</sequence>
<evidence type="ECO:0000313" key="2">
    <source>
        <dbReference type="Proteomes" id="UP001187682"/>
    </source>
</evidence>
<proteinExistence type="predicted"/>
<protein>
    <submittedName>
        <fullName evidence="1">Uncharacterized protein</fullName>
    </submittedName>
</protein>